<keyword evidence="1" id="KW-0812">Transmembrane</keyword>
<organism evidence="2 3">
    <name type="scientific">Actinacidiphila yanglinensis</name>
    <dbReference type="NCBI Taxonomy" id="310779"/>
    <lineage>
        <taxon>Bacteria</taxon>
        <taxon>Bacillati</taxon>
        <taxon>Actinomycetota</taxon>
        <taxon>Actinomycetes</taxon>
        <taxon>Kitasatosporales</taxon>
        <taxon>Streptomycetaceae</taxon>
        <taxon>Actinacidiphila</taxon>
    </lineage>
</organism>
<dbReference type="Proteomes" id="UP000236754">
    <property type="component" value="Unassembled WGS sequence"/>
</dbReference>
<feature type="transmembrane region" description="Helical" evidence="1">
    <location>
        <begin position="50"/>
        <end position="70"/>
    </location>
</feature>
<name>A0A1H5Y3W9_9ACTN</name>
<accession>A0A1H5Y3W9</accession>
<keyword evidence="3" id="KW-1185">Reference proteome</keyword>
<feature type="transmembrane region" description="Helical" evidence="1">
    <location>
        <begin position="159"/>
        <end position="178"/>
    </location>
</feature>
<dbReference type="EMBL" id="FNVU01000003">
    <property type="protein sequence ID" value="SEG18643.1"/>
    <property type="molecule type" value="Genomic_DNA"/>
</dbReference>
<reference evidence="2 3" key="1">
    <citation type="submission" date="2016-10" db="EMBL/GenBank/DDBJ databases">
        <authorList>
            <person name="de Groot N.N."/>
        </authorList>
    </citation>
    <scope>NUCLEOTIDE SEQUENCE [LARGE SCALE GENOMIC DNA]</scope>
    <source>
        <strain evidence="2 3">CGMCC 4.2023</strain>
    </source>
</reference>
<gene>
    <name evidence="2" type="ORF">SAMN05216223_103547</name>
</gene>
<evidence type="ECO:0000256" key="1">
    <source>
        <dbReference type="SAM" id="Phobius"/>
    </source>
</evidence>
<keyword evidence="1" id="KW-1133">Transmembrane helix</keyword>
<proteinExistence type="predicted"/>
<feature type="transmembrane region" description="Helical" evidence="1">
    <location>
        <begin position="82"/>
        <end position="103"/>
    </location>
</feature>
<evidence type="ECO:0000313" key="2">
    <source>
        <dbReference type="EMBL" id="SEG18643.1"/>
    </source>
</evidence>
<feature type="transmembrane region" description="Helical" evidence="1">
    <location>
        <begin position="25"/>
        <end position="43"/>
    </location>
</feature>
<protein>
    <submittedName>
        <fullName evidence="2">Uncharacterized protein</fullName>
    </submittedName>
</protein>
<evidence type="ECO:0000313" key="3">
    <source>
        <dbReference type="Proteomes" id="UP000236754"/>
    </source>
</evidence>
<sequence>MTKDTNPRSTLRLTLRRRADGSLKGVTTTDYLISAVLILLVIPQIRGTRVTLRTAMLPVVCVAAAAAYYLKSFPTAGHDVRLYVVGAVVGAVLGLACGAATLMSRGSDGVAFAKAGVAAAALWIAGMLLRSGFEFWSAHSGAEHIARFSRDHMITSADAWTVALLLMAFAQVLARLIVIRTRARRVTASAATASAPTLG</sequence>
<keyword evidence="1" id="KW-0472">Membrane</keyword>
<dbReference type="AlphaFoldDB" id="A0A1H5Y3W9"/>